<name>A0ABP9L6K9_9ACTN</name>
<evidence type="ECO:0000313" key="3">
    <source>
        <dbReference type="Proteomes" id="UP001500124"/>
    </source>
</evidence>
<evidence type="ECO:0000259" key="1">
    <source>
        <dbReference type="SMART" id="SM00507"/>
    </source>
</evidence>
<proteinExistence type="predicted"/>
<dbReference type="InterPro" id="IPR003615">
    <property type="entry name" value="HNH_nuc"/>
</dbReference>
<dbReference type="Gene3D" id="1.10.30.50">
    <property type="match status" value="1"/>
</dbReference>
<organism evidence="2 3">
    <name type="scientific">Streptomyces similanensis</name>
    <dbReference type="NCBI Taxonomy" id="1274988"/>
    <lineage>
        <taxon>Bacteria</taxon>
        <taxon>Bacillati</taxon>
        <taxon>Actinomycetota</taxon>
        <taxon>Actinomycetes</taxon>
        <taxon>Kitasatosporales</taxon>
        <taxon>Streptomycetaceae</taxon>
        <taxon>Streptomyces</taxon>
    </lineage>
</organism>
<accession>A0ABP9L6K9</accession>
<dbReference type="InterPro" id="IPR002711">
    <property type="entry name" value="HNH"/>
</dbReference>
<dbReference type="CDD" id="cd00085">
    <property type="entry name" value="HNHc"/>
    <property type="match status" value="1"/>
</dbReference>
<reference evidence="3" key="1">
    <citation type="journal article" date="2019" name="Int. J. Syst. Evol. Microbiol.">
        <title>The Global Catalogue of Microorganisms (GCM) 10K type strain sequencing project: providing services to taxonomists for standard genome sequencing and annotation.</title>
        <authorList>
            <consortium name="The Broad Institute Genomics Platform"/>
            <consortium name="The Broad Institute Genome Sequencing Center for Infectious Disease"/>
            <person name="Wu L."/>
            <person name="Ma J."/>
        </authorList>
    </citation>
    <scope>NUCLEOTIDE SEQUENCE [LARGE SCALE GENOMIC DNA]</scope>
    <source>
        <strain evidence="3">JCM 18410</strain>
    </source>
</reference>
<dbReference type="PANTHER" id="PTHR33877:SF1">
    <property type="entry name" value="TYPE IV METHYL-DIRECTED RESTRICTION ENZYME ECOKMCRA"/>
    <property type="match status" value="1"/>
</dbReference>
<dbReference type="Proteomes" id="UP001500124">
    <property type="component" value="Unassembled WGS sequence"/>
</dbReference>
<dbReference type="PANTHER" id="PTHR33877">
    <property type="entry name" value="SLL1193 PROTEIN"/>
    <property type="match status" value="1"/>
</dbReference>
<dbReference type="SMART" id="SM00507">
    <property type="entry name" value="HNHc"/>
    <property type="match status" value="1"/>
</dbReference>
<dbReference type="Pfam" id="PF01844">
    <property type="entry name" value="HNH"/>
    <property type="match status" value="1"/>
</dbReference>
<comment type="caution">
    <text evidence="2">The sequence shown here is derived from an EMBL/GenBank/DDBJ whole genome shotgun (WGS) entry which is preliminary data.</text>
</comment>
<protein>
    <recommendedName>
        <fullName evidence="1">HNH nuclease domain-containing protein</fullName>
    </recommendedName>
</protein>
<keyword evidence="3" id="KW-1185">Reference proteome</keyword>
<dbReference type="EMBL" id="BAABKC010000092">
    <property type="protein sequence ID" value="GAA5071454.1"/>
    <property type="molecule type" value="Genomic_DNA"/>
</dbReference>
<dbReference type="InterPro" id="IPR052892">
    <property type="entry name" value="NA-targeting_endonuclease"/>
</dbReference>
<feature type="domain" description="HNH nuclease" evidence="1">
    <location>
        <begin position="33"/>
        <end position="83"/>
    </location>
</feature>
<evidence type="ECO:0000313" key="2">
    <source>
        <dbReference type="EMBL" id="GAA5071454.1"/>
    </source>
</evidence>
<sequence length="250" mass="29070">MSVPPFTILANQSESGDVVDKIRRGERGKQKTWQWLMVLTAQRGLCTYCGRSPATTLDHEKPVTEGGADIWWNFVPACDDCNRWKKGRTAKRWVANLDLHHRYPKAGFATRAMRPEVYTGITRRVERVQREIADTDRREWFRLHYGSERHRNKTELSEILTRCKEELRGYPHHPWRTPKLGTSRRVCTRLMCCGYHHPKAKWMTAFLEGGEYDAFRRAVFNERAHEGDVLGRIIRDYLAGKGRDRDGGAA</sequence>
<gene>
    <name evidence="2" type="ORF">GCM10023336_57310</name>
</gene>